<dbReference type="EMBL" id="KZ988568">
    <property type="protein sequence ID" value="RKP11935.1"/>
    <property type="molecule type" value="Genomic_DNA"/>
</dbReference>
<gene>
    <name evidence="2" type="ORF">BJ684DRAFT_17527</name>
</gene>
<proteinExistence type="predicted"/>
<dbReference type="AlphaFoldDB" id="A0A4P9XZQ6"/>
<name>A0A4P9XZQ6_9FUNG</name>
<dbReference type="Proteomes" id="UP000267251">
    <property type="component" value="Unassembled WGS sequence"/>
</dbReference>
<feature type="non-terminal residue" evidence="2">
    <location>
        <position position="293"/>
    </location>
</feature>
<keyword evidence="3" id="KW-1185">Reference proteome</keyword>
<feature type="compositionally biased region" description="Low complexity" evidence="1">
    <location>
        <begin position="70"/>
        <end position="88"/>
    </location>
</feature>
<feature type="region of interest" description="Disordered" evidence="1">
    <location>
        <begin position="70"/>
        <end position="89"/>
    </location>
</feature>
<feature type="region of interest" description="Disordered" evidence="1">
    <location>
        <begin position="1"/>
        <end position="25"/>
    </location>
</feature>
<evidence type="ECO:0000313" key="2">
    <source>
        <dbReference type="EMBL" id="RKP11935.1"/>
    </source>
</evidence>
<reference evidence="3" key="1">
    <citation type="journal article" date="2018" name="Nat. Microbiol.">
        <title>Leveraging single-cell genomics to expand the fungal tree of life.</title>
        <authorList>
            <person name="Ahrendt S.R."/>
            <person name="Quandt C.A."/>
            <person name="Ciobanu D."/>
            <person name="Clum A."/>
            <person name="Salamov A."/>
            <person name="Andreopoulos B."/>
            <person name="Cheng J.F."/>
            <person name="Woyke T."/>
            <person name="Pelin A."/>
            <person name="Henrissat B."/>
            <person name="Reynolds N.K."/>
            <person name="Benny G.L."/>
            <person name="Smith M.E."/>
            <person name="James T.Y."/>
            <person name="Grigoriev I.V."/>
        </authorList>
    </citation>
    <scope>NUCLEOTIDE SEQUENCE [LARGE SCALE GENOMIC DNA]</scope>
</reference>
<organism evidence="2 3">
    <name type="scientific">Piptocephalis cylindrospora</name>
    <dbReference type="NCBI Taxonomy" id="1907219"/>
    <lineage>
        <taxon>Eukaryota</taxon>
        <taxon>Fungi</taxon>
        <taxon>Fungi incertae sedis</taxon>
        <taxon>Zoopagomycota</taxon>
        <taxon>Zoopagomycotina</taxon>
        <taxon>Zoopagomycetes</taxon>
        <taxon>Zoopagales</taxon>
        <taxon>Piptocephalidaceae</taxon>
        <taxon>Piptocephalis</taxon>
    </lineage>
</organism>
<protein>
    <submittedName>
        <fullName evidence="2">Uncharacterized protein</fullName>
    </submittedName>
</protein>
<evidence type="ECO:0000256" key="1">
    <source>
        <dbReference type="SAM" id="MobiDB-lite"/>
    </source>
</evidence>
<feature type="region of interest" description="Disordered" evidence="1">
    <location>
        <begin position="139"/>
        <end position="188"/>
    </location>
</feature>
<evidence type="ECO:0000313" key="3">
    <source>
        <dbReference type="Proteomes" id="UP000267251"/>
    </source>
</evidence>
<sequence length="293" mass="31270">MSSLLKRSLSRCTPGPDREGGIKTGSSVATSQSFVSHSLTDLCVCSHVPVLHSAQRVPITPPTSYYGSSLPTPCASSTASSSSSSSVSGNTVLVGHGRPFGCTLHPWQVSVYTTTAPPNHPHPISGGGVGVALTFLRGKAPPPKKAKARPPTSRDGRDDLPDTLSTPTFPSPPNLRPGHPYAPEEDENGLWSGGQLAILVTFLITDTEGRVLVHRQLSNMYGPQTTATWGFRNILPWDRLGRDSAHPDNGLIEVRTSVRILEAQGGWLDVSRMERDARLQDVGLRSQDGDILG</sequence>
<accession>A0A4P9XZQ6</accession>